<protein>
    <recommendedName>
        <fullName evidence="3">tRNA threonylcarbamoyladenosine biosynthesis protein TsaE</fullName>
    </recommendedName>
    <alternativeName>
        <fullName evidence="10">t(6)A37 threonylcarbamoyladenosine biosynthesis protein TsaE</fullName>
    </alternativeName>
</protein>
<keyword evidence="12" id="KW-1185">Reference proteome</keyword>
<evidence type="ECO:0000313" key="11">
    <source>
        <dbReference type="EMBL" id="QTL99226.1"/>
    </source>
</evidence>
<keyword evidence="8" id="KW-0067">ATP-binding</keyword>
<comment type="similarity">
    <text evidence="2">Belongs to the TsaE family.</text>
</comment>
<dbReference type="GO" id="GO:0002949">
    <property type="term" value="P:tRNA threonylcarbamoyladenosine modification"/>
    <property type="evidence" value="ECO:0007669"/>
    <property type="project" value="InterPro"/>
</dbReference>
<evidence type="ECO:0000256" key="10">
    <source>
        <dbReference type="ARBA" id="ARBA00032441"/>
    </source>
</evidence>
<dbReference type="InterPro" id="IPR003442">
    <property type="entry name" value="T6A_TsaE"/>
</dbReference>
<gene>
    <name evidence="11" type="primary">tsaE</name>
    <name evidence="11" type="ORF">GM661_15305</name>
</gene>
<dbReference type="GO" id="GO:0005524">
    <property type="term" value="F:ATP binding"/>
    <property type="evidence" value="ECO:0007669"/>
    <property type="project" value="UniProtKB-KW"/>
</dbReference>
<dbReference type="GO" id="GO:0046872">
    <property type="term" value="F:metal ion binding"/>
    <property type="evidence" value="ECO:0007669"/>
    <property type="project" value="UniProtKB-KW"/>
</dbReference>
<evidence type="ECO:0000256" key="9">
    <source>
        <dbReference type="ARBA" id="ARBA00022842"/>
    </source>
</evidence>
<keyword evidence="9" id="KW-0460">Magnesium</keyword>
<sequence>MEQTIFQFRSKTAKETFFLGEIIGHLIEREQVILLSGDLGVGKTVFVQGIASGMGIIDDVSSPTYTLVNEYSGELPLYHMDFYRLEDETDLLDLGFEDYLDRKGIIIIEWPELAYGFLSPDYIYVKIDRLADDAREITLEAEGVRSKKLIEGIKKNVSIRD</sequence>
<dbReference type="RefSeq" id="WP_230867617.1">
    <property type="nucleotide sequence ID" value="NZ_CP046640.1"/>
</dbReference>
<proteinExistence type="inferred from homology"/>
<accession>A0A8A7KBP9</accession>
<dbReference type="Gene3D" id="3.40.50.300">
    <property type="entry name" value="P-loop containing nucleotide triphosphate hydrolases"/>
    <property type="match status" value="1"/>
</dbReference>
<organism evidence="11 12">
    <name type="scientific">Iocasia fonsfrigidae</name>
    <dbReference type="NCBI Taxonomy" id="2682810"/>
    <lineage>
        <taxon>Bacteria</taxon>
        <taxon>Bacillati</taxon>
        <taxon>Bacillota</taxon>
        <taxon>Clostridia</taxon>
        <taxon>Halanaerobiales</taxon>
        <taxon>Halanaerobiaceae</taxon>
        <taxon>Iocasia</taxon>
    </lineage>
</organism>
<dbReference type="InterPro" id="IPR027417">
    <property type="entry name" value="P-loop_NTPase"/>
</dbReference>
<dbReference type="EMBL" id="CP046640">
    <property type="protein sequence ID" value="QTL99226.1"/>
    <property type="molecule type" value="Genomic_DNA"/>
</dbReference>
<dbReference type="SUPFAM" id="SSF52540">
    <property type="entry name" value="P-loop containing nucleoside triphosphate hydrolases"/>
    <property type="match status" value="1"/>
</dbReference>
<evidence type="ECO:0000256" key="1">
    <source>
        <dbReference type="ARBA" id="ARBA00004496"/>
    </source>
</evidence>
<evidence type="ECO:0000256" key="7">
    <source>
        <dbReference type="ARBA" id="ARBA00022741"/>
    </source>
</evidence>
<keyword evidence="7" id="KW-0547">Nucleotide-binding</keyword>
<dbReference type="Proteomes" id="UP000665020">
    <property type="component" value="Chromosome"/>
</dbReference>
<reference evidence="11" key="1">
    <citation type="submission" date="2019-12" db="EMBL/GenBank/DDBJ databases">
        <authorList>
            <person name="zhang j."/>
            <person name="sun C.M."/>
        </authorList>
    </citation>
    <scope>NUCLEOTIDE SEQUENCE</scope>
    <source>
        <strain evidence="11">NS-1</strain>
    </source>
</reference>
<name>A0A8A7KBP9_9FIRM</name>
<evidence type="ECO:0000256" key="4">
    <source>
        <dbReference type="ARBA" id="ARBA00022490"/>
    </source>
</evidence>
<dbReference type="PANTHER" id="PTHR33540:SF2">
    <property type="entry name" value="TRNA THREONYLCARBAMOYLADENOSINE BIOSYNTHESIS PROTEIN TSAE"/>
    <property type="match status" value="1"/>
</dbReference>
<comment type="subcellular location">
    <subcellularLocation>
        <location evidence="1">Cytoplasm</location>
    </subcellularLocation>
</comment>
<keyword evidence="5" id="KW-0819">tRNA processing</keyword>
<dbReference type="NCBIfam" id="TIGR00150">
    <property type="entry name" value="T6A_YjeE"/>
    <property type="match status" value="1"/>
</dbReference>
<dbReference type="KEGG" id="ifn:GM661_15305"/>
<keyword evidence="4" id="KW-0963">Cytoplasm</keyword>
<dbReference type="AlphaFoldDB" id="A0A8A7KBP9"/>
<evidence type="ECO:0000313" key="12">
    <source>
        <dbReference type="Proteomes" id="UP000665020"/>
    </source>
</evidence>
<dbReference type="GO" id="GO:0005737">
    <property type="term" value="C:cytoplasm"/>
    <property type="evidence" value="ECO:0007669"/>
    <property type="project" value="UniProtKB-SubCell"/>
</dbReference>
<evidence type="ECO:0000256" key="3">
    <source>
        <dbReference type="ARBA" id="ARBA00019010"/>
    </source>
</evidence>
<evidence type="ECO:0000256" key="5">
    <source>
        <dbReference type="ARBA" id="ARBA00022694"/>
    </source>
</evidence>
<keyword evidence="6" id="KW-0479">Metal-binding</keyword>
<evidence type="ECO:0000256" key="6">
    <source>
        <dbReference type="ARBA" id="ARBA00022723"/>
    </source>
</evidence>
<evidence type="ECO:0000256" key="2">
    <source>
        <dbReference type="ARBA" id="ARBA00007599"/>
    </source>
</evidence>
<evidence type="ECO:0000256" key="8">
    <source>
        <dbReference type="ARBA" id="ARBA00022840"/>
    </source>
</evidence>
<dbReference type="Pfam" id="PF02367">
    <property type="entry name" value="TsaE"/>
    <property type="match status" value="1"/>
</dbReference>
<dbReference type="PANTHER" id="PTHR33540">
    <property type="entry name" value="TRNA THREONYLCARBAMOYLADENOSINE BIOSYNTHESIS PROTEIN TSAE"/>
    <property type="match status" value="1"/>
</dbReference>